<feature type="transmembrane region" description="Helical" evidence="6">
    <location>
        <begin position="136"/>
        <end position="158"/>
    </location>
</feature>
<dbReference type="AlphaFoldDB" id="A0AAD5ASW1"/>
<dbReference type="Gene3D" id="3.30.70.270">
    <property type="match status" value="1"/>
</dbReference>
<dbReference type="PANTHER" id="PTHR23291:SF35">
    <property type="entry name" value="PROTEIN LIFEGUARD 3"/>
    <property type="match status" value="1"/>
</dbReference>
<comment type="subcellular location">
    <subcellularLocation>
        <location evidence="1">Membrane</location>
        <topology evidence="1">Multi-pass membrane protein</topology>
    </subcellularLocation>
</comment>
<feature type="transmembrane region" description="Helical" evidence="6">
    <location>
        <begin position="274"/>
        <end position="292"/>
    </location>
</feature>
<evidence type="ECO:0000256" key="3">
    <source>
        <dbReference type="ARBA" id="ARBA00022989"/>
    </source>
</evidence>
<dbReference type="Pfam" id="PF01027">
    <property type="entry name" value="Bax1-I"/>
    <property type="match status" value="1"/>
</dbReference>
<keyword evidence="2 6" id="KW-0812">Transmembrane</keyword>
<evidence type="ECO:0000313" key="7">
    <source>
        <dbReference type="EMBL" id="KAI5620947.1"/>
    </source>
</evidence>
<keyword evidence="8" id="KW-1185">Reference proteome</keyword>
<comment type="caution">
    <text evidence="7">The sequence shown here is derived from an EMBL/GenBank/DDBJ whole genome shotgun (WGS) entry which is preliminary data.</text>
</comment>
<sequence>MFKCKLPPSNKKSQHQRSSSPSSPHTFTTPELTGAEAGAGAGVPPPETFTLIPLDMCSGTPPLNPGDIEDSDPSAIWENKSIRHAFIRKVFLILALQLLVTTSIVAVFTFFDPLRLFIIENPFVYAMSGRPFSVDLILLIAYTLTMSLCFGSLSRRVLEVKKKRRRVRTERRIRWWTLKDEDCSVRLREEVRQGPDSQTVKCAVGTTDWFKVEDGLHQGSVLSPFLFAVVMDRLVDEVRQESPWTMMSAYDIVICGESREQVEKSLESVFETKTVFLFLVMMVVVCVAITVFSFQTKVDFTSRPGLFCILCIVLLITGITTAIVLSFQYIEWLSMLYTAIGVVFFTRFLLFHTRLMVEKRIYELKPEEYLFGALTLFLITPNICGM</sequence>
<evidence type="ECO:0000256" key="5">
    <source>
        <dbReference type="SAM" id="MobiDB-lite"/>
    </source>
</evidence>
<gene>
    <name evidence="7" type="ORF">C0J50_19550</name>
</gene>
<keyword evidence="3 6" id="KW-1133">Transmembrane helix</keyword>
<dbReference type="GO" id="GO:0004523">
    <property type="term" value="F:RNA-DNA hybrid ribonuclease activity"/>
    <property type="evidence" value="ECO:0007669"/>
    <property type="project" value="UniProtKB-EC"/>
</dbReference>
<evidence type="ECO:0000256" key="4">
    <source>
        <dbReference type="ARBA" id="ARBA00023136"/>
    </source>
</evidence>
<dbReference type="Proteomes" id="UP001205998">
    <property type="component" value="Unassembled WGS sequence"/>
</dbReference>
<dbReference type="GO" id="GO:0016020">
    <property type="term" value="C:membrane"/>
    <property type="evidence" value="ECO:0007669"/>
    <property type="project" value="UniProtKB-SubCell"/>
</dbReference>
<feature type="region of interest" description="Disordered" evidence="5">
    <location>
        <begin position="1"/>
        <end position="41"/>
    </location>
</feature>
<dbReference type="InterPro" id="IPR006214">
    <property type="entry name" value="Bax_inhibitor_1-related"/>
</dbReference>
<reference evidence="7" key="1">
    <citation type="submission" date="2018-07" db="EMBL/GenBank/DDBJ databases">
        <title>Comparative genomics of catfishes provides insights into carnivory and benthic adaptation.</title>
        <authorList>
            <person name="Zhang Y."/>
            <person name="Wang D."/>
            <person name="Peng Z."/>
            <person name="Zheng S."/>
            <person name="Shao F."/>
            <person name="Tao W."/>
        </authorList>
    </citation>
    <scope>NUCLEOTIDE SEQUENCE</scope>
    <source>
        <strain evidence="7">Chongqing</strain>
    </source>
</reference>
<feature type="compositionally biased region" description="Low complexity" evidence="5">
    <location>
        <begin position="16"/>
        <end position="38"/>
    </location>
</feature>
<evidence type="ECO:0000313" key="8">
    <source>
        <dbReference type="Proteomes" id="UP001205998"/>
    </source>
</evidence>
<dbReference type="InterPro" id="IPR043128">
    <property type="entry name" value="Rev_trsase/Diguanyl_cyclase"/>
</dbReference>
<dbReference type="GO" id="GO:2001234">
    <property type="term" value="P:negative regulation of apoptotic signaling pathway"/>
    <property type="evidence" value="ECO:0007669"/>
    <property type="project" value="TreeGrafter"/>
</dbReference>
<evidence type="ECO:0000256" key="1">
    <source>
        <dbReference type="ARBA" id="ARBA00004141"/>
    </source>
</evidence>
<dbReference type="EMBL" id="MU551639">
    <property type="protein sequence ID" value="KAI5620947.1"/>
    <property type="molecule type" value="Genomic_DNA"/>
</dbReference>
<keyword evidence="4 6" id="KW-0472">Membrane</keyword>
<feature type="transmembrane region" description="Helical" evidence="6">
    <location>
        <begin position="332"/>
        <end position="349"/>
    </location>
</feature>
<feature type="transmembrane region" description="Helical" evidence="6">
    <location>
        <begin position="304"/>
        <end position="325"/>
    </location>
</feature>
<evidence type="ECO:0000256" key="2">
    <source>
        <dbReference type="ARBA" id="ARBA00022692"/>
    </source>
</evidence>
<protein>
    <submittedName>
        <fullName evidence="7">Protein lifeguard 3</fullName>
    </submittedName>
</protein>
<dbReference type="PANTHER" id="PTHR23291">
    <property type="entry name" value="BAX INHIBITOR-RELATED"/>
    <property type="match status" value="1"/>
</dbReference>
<dbReference type="GO" id="GO:0005794">
    <property type="term" value="C:Golgi apparatus"/>
    <property type="evidence" value="ECO:0007669"/>
    <property type="project" value="TreeGrafter"/>
</dbReference>
<organism evidence="7 8">
    <name type="scientific">Silurus asotus</name>
    <name type="common">Amur catfish</name>
    <name type="synonym">Parasilurus asotus</name>
    <dbReference type="NCBI Taxonomy" id="30991"/>
    <lineage>
        <taxon>Eukaryota</taxon>
        <taxon>Metazoa</taxon>
        <taxon>Chordata</taxon>
        <taxon>Craniata</taxon>
        <taxon>Vertebrata</taxon>
        <taxon>Euteleostomi</taxon>
        <taxon>Actinopterygii</taxon>
        <taxon>Neopterygii</taxon>
        <taxon>Teleostei</taxon>
        <taxon>Ostariophysi</taxon>
        <taxon>Siluriformes</taxon>
        <taxon>Siluridae</taxon>
        <taxon>Silurus</taxon>
    </lineage>
</organism>
<name>A0AAD5ASW1_SILAS</name>
<dbReference type="GO" id="GO:0005783">
    <property type="term" value="C:endoplasmic reticulum"/>
    <property type="evidence" value="ECO:0007669"/>
    <property type="project" value="TreeGrafter"/>
</dbReference>
<accession>A0AAD5ASW1</accession>
<proteinExistence type="predicted"/>
<evidence type="ECO:0000256" key="6">
    <source>
        <dbReference type="SAM" id="Phobius"/>
    </source>
</evidence>
<feature type="transmembrane region" description="Helical" evidence="6">
    <location>
        <begin position="90"/>
        <end position="111"/>
    </location>
</feature>